<dbReference type="InterPro" id="IPR035906">
    <property type="entry name" value="MetI-like_sf"/>
</dbReference>
<feature type="transmembrane region" description="Helical" evidence="7">
    <location>
        <begin position="108"/>
        <end position="128"/>
    </location>
</feature>
<evidence type="ECO:0000313" key="9">
    <source>
        <dbReference type="EMBL" id="HJB91726.1"/>
    </source>
</evidence>
<dbReference type="PANTHER" id="PTHR30193:SF41">
    <property type="entry name" value="DIACETYLCHITOBIOSE UPTAKE SYSTEM PERMEASE PROTEIN NGCF"/>
    <property type="match status" value="1"/>
</dbReference>
<evidence type="ECO:0000259" key="8">
    <source>
        <dbReference type="PROSITE" id="PS50928"/>
    </source>
</evidence>
<dbReference type="Proteomes" id="UP000886883">
    <property type="component" value="Unassembled WGS sequence"/>
</dbReference>
<feature type="transmembrane region" description="Helical" evidence="7">
    <location>
        <begin position="155"/>
        <end position="183"/>
    </location>
</feature>
<comment type="similarity">
    <text evidence="7">Belongs to the binding-protein-dependent transport system permease family.</text>
</comment>
<keyword evidence="6 7" id="KW-0472">Membrane</keyword>
<evidence type="ECO:0000256" key="2">
    <source>
        <dbReference type="ARBA" id="ARBA00022448"/>
    </source>
</evidence>
<keyword evidence="5 7" id="KW-1133">Transmembrane helix</keyword>
<feature type="domain" description="ABC transmembrane type-1" evidence="8">
    <location>
        <begin position="71"/>
        <end position="282"/>
    </location>
</feature>
<proteinExistence type="inferred from homology"/>
<comment type="caution">
    <text evidence="9">The sequence shown here is derived from an EMBL/GenBank/DDBJ whole genome shotgun (WGS) entry which is preliminary data.</text>
</comment>
<dbReference type="PROSITE" id="PS50928">
    <property type="entry name" value="ABC_TM1"/>
    <property type="match status" value="1"/>
</dbReference>
<accession>A0A9D2MTJ3</accession>
<keyword evidence="3" id="KW-1003">Cell membrane</keyword>
<dbReference type="GO" id="GO:0005886">
    <property type="term" value="C:plasma membrane"/>
    <property type="evidence" value="ECO:0007669"/>
    <property type="project" value="UniProtKB-SubCell"/>
</dbReference>
<dbReference type="Pfam" id="PF00528">
    <property type="entry name" value="BPD_transp_1"/>
    <property type="match status" value="1"/>
</dbReference>
<evidence type="ECO:0000256" key="7">
    <source>
        <dbReference type="RuleBase" id="RU363032"/>
    </source>
</evidence>
<evidence type="ECO:0000256" key="6">
    <source>
        <dbReference type="ARBA" id="ARBA00023136"/>
    </source>
</evidence>
<feature type="transmembrane region" description="Helical" evidence="7">
    <location>
        <begin position="75"/>
        <end position="96"/>
    </location>
</feature>
<dbReference type="EMBL" id="DWXE01000039">
    <property type="protein sequence ID" value="HJB91726.1"/>
    <property type="molecule type" value="Genomic_DNA"/>
</dbReference>
<reference evidence="9" key="1">
    <citation type="journal article" date="2021" name="PeerJ">
        <title>Extensive microbial diversity within the chicken gut microbiome revealed by metagenomics and culture.</title>
        <authorList>
            <person name="Gilroy R."/>
            <person name="Ravi A."/>
            <person name="Getino M."/>
            <person name="Pursley I."/>
            <person name="Horton D.L."/>
            <person name="Alikhan N.F."/>
            <person name="Baker D."/>
            <person name="Gharbi K."/>
            <person name="Hall N."/>
            <person name="Watson M."/>
            <person name="Adriaenssens E.M."/>
            <person name="Foster-Nyarko E."/>
            <person name="Jarju S."/>
            <person name="Secka A."/>
            <person name="Antonio M."/>
            <person name="Oren A."/>
            <person name="Chaudhuri R.R."/>
            <person name="La Ragione R."/>
            <person name="Hildebrand F."/>
            <person name="Pallen M.J."/>
        </authorList>
    </citation>
    <scope>NUCLEOTIDE SEQUENCE</scope>
    <source>
        <strain evidence="9">USAMLcec3-2134</strain>
    </source>
</reference>
<evidence type="ECO:0000313" key="10">
    <source>
        <dbReference type="Proteomes" id="UP000886883"/>
    </source>
</evidence>
<keyword evidence="2 7" id="KW-0813">Transport</keyword>
<feature type="transmembrane region" description="Helical" evidence="7">
    <location>
        <begin position="12"/>
        <end position="37"/>
    </location>
</feature>
<name>A0A9D2MTJ3_9FIRM</name>
<dbReference type="CDD" id="cd06261">
    <property type="entry name" value="TM_PBP2"/>
    <property type="match status" value="1"/>
</dbReference>
<reference evidence="9" key="2">
    <citation type="submission" date="2021-04" db="EMBL/GenBank/DDBJ databases">
        <authorList>
            <person name="Gilroy R."/>
        </authorList>
    </citation>
    <scope>NUCLEOTIDE SEQUENCE</scope>
    <source>
        <strain evidence="9">USAMLcec3-2134</strain>
    </source>
</reference>
<gene>
    <name evidence="9" type="ORF">H9763_09735</name>
</gene>
<organism evidence="9 10">
    <name type="scientific">Candidatus Eisenbergiella merdigallinarum</name>
    <dbReference type="NCBI Taxonomy" id="2838552"/>
    <lineage>
        <taxon>Bacteria</taxon>
        <taxon>Bacillati</taxon>
        <taxon>Bacillota</taxon>
        <taxon>Clostridia</taxon>
        <taxon>Lachnospirales</taxon>
        <taxon>Lachnospiraceae</taxon>
        <taxon>Eisenbergiella</taxon>
    </lineage>
</organism>
<keyword evidence="4 7" id="KW-0812">Transmembrane</keyword>
<comment type="subcellular location">
    <subcellularLocation>
        <location evidence="1 7">Cell membrane</location>
        <topology evidence="1 7">Multi-pass membrane protein</topology>
    </subcellularLocation>
</comment>
<dbReference type="InterPro" id="IPR051393">
    <property type="entry name" value="ABC_transporter_permease"/>
</dbReference>
<dbReference type="AlphaFoldDB" id="A0A9D2MTJ3"/>
<evidence type="ECO:0000256" key="1">
    <source>
        <dbReference type="ARBA" id="ARBA00004651"/>
    </source>
</evidence>
<protein>
    <submittedName>
        <fullName evidence="9">Sugar ABC transporter permease</fullName>
    </submittedName>
</protein>
<dbReference type="GO" id="GO:0055085">
    <property type="term" value="P:transmembrane transport"/>
    <property type="evidence" value="ECO:0007669"/>
    <property type="project" value="InterPro"/>
</dbReference>
<dbReference type="InterPro" id="IPR000515">
    <property type="entry name" value="MetI-like"/>
</dbReference>
<feature type="transmembrane region" description="Helical" evidence="7">
    <location>
        <begin position="262"/>
        <end position="281"/>
    </location>
</feature>
<evidence type="ECO:0000256" key="3">
    <source>
        <dbReference type="ARBA" id="ARBA00022475"/>
    </source>
</evidence>
<dbReference type="Gene3D" id="1.10.3720.10">
    <property type="entry name" value="MetI-like"/>
    <property type="match status" value="1"/>
</dbReference>
<evidence type="ECO:0000256" key="4">
    <source>
        <dbReference type="ARBA" id="ARBA00022692"/>
    </source>
</evidence>
<sequence>MRKESFWKKSKLFLIFAGPSMLAFTCVVILPFIYGIYLTFTSWDGISKTKEFVGLQNYITTFQDQTFWSSIFLTFKYVVCVVILVNIIAFALAYLLTSGIRGQNFLRAGFFTPNLIGGIVLGFIWSFIFGRVLPNVSFLQSIPIFQKSWLSDPNMAFWALVVVATWQQSGYMLLIYIAGIVGVPKDYIEAAAIDGANSRQITWYIRLPLMMQSFVICLFLTLTSAFKVYDLNLSLTDGGPYGTTKMAAMTIFETAFTSHEYGLGQAQAIVFFIIMLVIAVVQVQSGKSKEVEA</sequence>
<dbReference type="PANTHER" id="PTHR30193">
    <property type="entry name" value="ABC TRANSPORTER PERMEASE PROTEIN"/>
    <property type="match status" value="1"/>
</dbReference>
<feature type="transmembrane region" description="Helical" evidence="7">
    <location>
        <begin position="203"/>
        <end position="226"/>
    </location>
</feature>
<dbReference type="SUPFAM" id="SSF161098">
    <property type="entry name" value="MetI-like"/>
    <property type="match status" value="1"/>
</dbReference>
<evidence type="ECO:0000256" key="5">
    <source>
        <dbReference type="ARBA" id="ARBA00022989"/>
    </source>
</evidence>